<evidence type="ECO:0000313" key="1">
    <source>
        <dbReference type="EMBL" id="KAJ7515485.1"/>
    </source>
</evidence>
<proteinExistence type="predicted"/>
<evidence type="ECO:0000313" key="2">
    <source>
        <dbReference type="Proteomes" id="UP001162992"/>
    </source>
</evidence>
<gene>
    <name evidence="1" type="ORF">O6H91_22G015000</name>
</gene>
<comment type="caution">
    <text evidence="1">The sequence shown here is derived from an EMBL/GenBank/DDBJ whole genome shotgun (WGS) entry which is preliminary data.</text>
</comment>
<name>A0ACC2AD41_DIPCM</name>
<organism evidence="1 2">
    <name type="scientific">Diphasiastrum complanatum</name>
    <name type="common">Issler's clubmoss</name>
    <name type="synonym">Lycopodium complanatum</name>
    <dbReference type="NCBI Taxonomy" id="34168"/>
    <lineage>
        <taxon>Eukaryota</taxon>
        <taxon>Viridiplantae</taxon>
        <taxon>Streptophyta</taxon>
        <taxon>Embryophyta</taxon>
        <taxon>Tracheophyta</taxon>
        <taxon>Lycopodiopsida</taxon>
        <taxon>Lycopodiales</taxon>
        <taxon>Lycopodiaceae</taxon>
        <taxon>Lycopodioideae</taxon>
        <taxon>Diphasiastrum</taxon>
    </lineage>
</organism>
<dbReference type="EMBL" id="CM055113">
    <property type="protein sequence ID" value="KAJ7515485.1"/>
    <property type="molecule type" value="Genomic_DNA"/>
</dbReference>
<protein>
    <submittedName>
        <fullName evidence="1">Uncharacterized protein</fullName>
    </submittedName>
</protein>
<reference evidence="2" key="1">
    <citation type="journal article" date="2024" name="Proc. Natl. Acad. Sci. U.S.A.">
        <title>Extraordinary preservation of gene collinearity over three hundred million years revealed in homosporous lycophytes.</title>
        <authorList>
            <person name="Li C."/>
            <person name="Wickell D."/>
            <person name="Kuo L.Y."/>
            <person name="Chen X."/>
            <person name="Nie B."/>
            <person name="Liao X."/>
            <person name="Peng D."/>
            <person name="Ji J."/>
            <person name="Jenkins J."/>
            <person name="Williams M."/>
            <person name="Shu S."/>
            <person name="Plott C."/>
            <person name="Barry K."/>
            <person name="Rajasekar S."/>
            <person name="Grimwood J."/>
            <person name="Han X."/>
            <person name="Sun S."/>
            <person name="Hou Z."/>
            <person name="He W."/>
            <person name="Dai G."/>
            <person name="Sun C."/>
            <person name="Schmutz J."/>
            <person name="Leebens-Mack J.H."/>
            <person name="Li F.W."/>
            <person name="Wang L."/>
        </authorList>
    </citation>
    <scope>NUCLEOTIDE SEQUENCE [LARGE SCALE GENOMIC DNA]</scope>
    <source>
        <strain evidence="2">cv. PW_Plant_1</strain>
    </source>
</reference>
<keyword evidence="2" id="KW-1185">Reference proteome</keyword>
<sequence>MTMTPAMGSRAVAAGAGVCGSVSAAATVAEAKFCAVCFHHIPSATSCSVAMRGCLSTGCLAAGCNEKLGLVSFPEWSKGSAGNRSLAVLGRAGGVPRPSMGAAAPRFPRRQLEENNRQNEDRASNDGPLINNQIRVPSVRLVDEEQNMVGVVPTQEALQRSRDMELDLVLIAPDADPPVARIMDYSKFKYESAKRKREQQRKSAANRMELKELKMRYNIDTHDYDVRLRAAQRFLRDGNKVKVVVQFKGREMEFKDYGTKLFERFERDLGDLALVESKLTLEGRSMVMVFAPNKLALQKLQAQSIALDAPKEQLEEVKNLEA</sequence>
<dbReference type="Proteomes" id="UP001162992">
    <property type="component" value="Chromosome 22"/>
</dbReference>
<accession>A0ACC2AD41</accession>